<feature type="compositionally biased region" description="Gly residues" evidence="1">
    <location>
        <begin position="305"/>
        <end position="316"/>
    </location>
</feature>
<dbReference type="EMBL" id="ACIS01000006">
    <property type="protein sequence ID" value="EEG08167.1"/>
    <property type="molecule type" value="Genomic_DNA"/>
</dbReference>
<evidence type="ECO:0000313" key="3">
    <source>
        <dbReference type="EMBL" id="EEG08167.1"/>
    </source>
</evidence>
<feature type="region of interest" description="Disordered" evidence="1">
    <location>
        <begin position="302"/>
        <end position="348"/>
    </location>
</feature>
<gene>
    <name evidence="3" type="ORF">FuraDRAFT_2370</name>
</gene>
<keyword evidence="4" id="KW-1185">Reference proteome</keyword>
<organism evidence="3 4">
    <name type="scientific">Pseudogulbenkiania ferrooxidans 2002</name>
    <dbReference type="NCBI Taxonomy" id="279714"/>
    <lineage>
        <taxon>Bacteria</taxon>
        <taxon>Pseudomonadati</taxon>
        <taxon>Pseudomonadota</taxon>
        <taxon>Betaproteobacteria</taxon>
        <taxon>Neisseriales</taxon>
        <taxon>Chromobacteriaceae</taxon>
        <taxon>Pseudogulbenkiania</taxon>
    </lineage>
</organism>
<feature type="region of interest" description="Disordered" evidence="1">
    <location>
        <begin position="59"/>
        <end position="90"/>
    </location>
</feature>
<keyword evidence="3" id="KW-0966">Cell projection</keyword>
<dbReference type="RefSeq" id="WP_008954390.1">
    <property type="nucleotide sequence ID" value="NZ_ACIS01000006.1"/>
</dbReference>
<reference evidence="3 4" key="1">
    <citation type="submission" date="2009-02" db="EMBL/GenBank/DDBJ databases">
        <title>Sequencing of the draft genome and assembly of Lutiella nitroferrum 2002.</title>
        <authorList>
            <consortium name="US DOE Joint Genome Institute (JGI-PGF)"/>
            <person name="Lucas S."/>
            <person name="Copeland A."/>
            <person name="Lapidus A."/>
            <person name="Glavina del Rio T."/>
            <person name="Tice H."/>
            <person name="Bruce D."/>
            <person name="Goodwin L."/>
            <person name="Pitluck S."/>
            <person name="Larimer F."/>
            <person name="Land M.L."/>
            <person name="Hauser L."/>
            <person name="Coates J.D."/>
        </authorList>
    </citation>
    <scope>NUCLEOTIDE SEQUENCE [LARGE SCALE GENOMIC DNA]</scope>
    <source>
        <strain evidence="3 4">2002</strain>
    </source>
</reference>
<dbReference type="eggNOG" id="COG3144">
    <property type="taxonomic scope" value="Bacteria"/>
</dbReference>
<dbReference type="CDD" id="cd17470">
    <property type="entry name" value="T3SS_Flik_C"/>
    <property type="match status" value="1"/>
</dbReference>
<dbReference type="Proteomes" id="UP000003165">
    <property type="component" value="Unassembled WGS sequence"/>
</dbReference>
<accession>B9Z4T5</accession>
<evidence type="ECO:0000313" key="4">
    <source>
        <dbReference type="Proteomes" id="UP000003165"/>
    </source>
</evidence>
<feature type="compositionally biased region" description="Pro residues" evidence="1">
    <location>
        <begin position="59"/>
        <end position="70"/>
    </location>
</feature>
<dbReference type="PANTHER" id="PTHR37533">
    <property type="entry name" value="FLAGELLAR HOOK-LENGTH CONTROL PROTEIN"/>
    <property type="match status" value="1"/>
</dbReference>
<dbReference type="InterPro" id="IPR021136">
    <property type="entry name" value="Flagellar_hook_control-like_C"/>
</dbReference>
<evidence type="ECO:0000259" key="2">
    <source>
        <dbReference type="Pfam" id="PF02120"/>
    </source>
</evidence>
<name>B9Z4T5_9NEIS</name>
<feature type="domain" description="Flagellar hook-length control protein-like C-terminal" evidence="2">
    <location>
        <begin position="227"/>
        <end position="308"/>
    </location>
</feature>
<evidence type="ECO:0000256" key="1">
    <source>
        <dbReference type="SAM" id="MobiDB-lite"/>
    </source>
</evidence>
<sequence>MTTLPTLSTVPLAETRSAEPVAVAAVAPAATPAASPDSAAPADFAAALLAVVLPVPGPVSPAPGTAPPPATTDAGPDGERHHSEQEQSATALPAVPVTPLSLLLPPLPLTPPLSSANLSTFQGLAGVAAGSVPASARDNLASAAGTVPALPADAQSPLPAGLPLRLATQDGSAAPLAGSPAPNPLPGWFVHAQGAEPRAALPEWAPLALPAGQPARWGESLRAALGERLAVQSTHGMDRALIRLDPPSFGSLEIAIRHEAGALTVQLVASHGEVVRQLQAIGDALRQDLSARQYTQVAVEVREGAPGGHQGQGQGRSGRDGAPDGRSPGRALAEAGGDGFAPFALAQG</sequence>
<dbReference type="InterPro" id="IPR052563">
    <property type="entry name" value="FliK"/>
</dbReference>
<comment type="caution">
    <text evidence="3">The sequence shown here is derived from an EMBL/GenBank/DDBJ whole genome shotgun (WGS) entry which is preliminary data.</text>
</comment>
<dbReference type="PANTHER" id="PTHR37533:SF2">
    <property type="entry name" value="FLAGELLAR HOOK-LENGTH CONTROL PROTEIN"/>
    <property type="match status" value="1"/>
</dbReference>
<dbReference type="Pfam" id="PF02120">
    <property type="entry name" value="Flg_hook"/>
    <property type="match status" value="1"/>
</dbReference>
<dbReference type="InterPro" id="IPR038610">
    <property type="entry name" value="FliK-like_C_sf"/>
</dbReference>
<protein>
    <submittedName>
        <fullName evidence="3">Flagellar hook-length control protein</fullName>
    </submittedName>
</protein>
<dbReference type="Gene3D" id="3.30.750.140">
    <property type="match status" value="1"/>
</dbReference>
<proteinExistence type="predicted"/>
<dbReference type="AlphaFoldDB" id="B9Z4T5"/>
<keyword evidence="3" id="KW-0282">Flagellum</keyword>
<keyword evidence="3" id="KW-0969">Cilium</keyword>